<dbReference type="AlphaFoldDB" id="A0A9Q1J4G1"/>
<proteinExistence type="predicted"/>
<evidence type="ECO:0000313" key="2">
    <source>
        <dbReference type="Proteomes" id="UP001152622"/>
    </source>
</evidence>
<gene>
    <name evidence="1" type="ORF">SKAU_G00092380</name>
</gene>
<dbReference type="Proteomes" id="UP001152622">
    <property type="component" value="Chromosome 3"/>
</dbReference>
<reference evidence="1" key="1">
    <citation type="journal article" date="2023" name="Science">
        <title>Genome structures resolve the early diversification of teleost fishes.</title>
        <authorList>
            <person name="Parey E."/>
            <person name="Louis A."/>
            <person name="Montfort J."/>
            <person name="Bouchez O."/>
            <person name="Roques C."/>
            <person name="Iampietro C."/>
            <person name="Lluch J."/>
            <person name="Castinel A."/>
            <person name="Donnadieu C."/>
            <person name="Desvignes T."/>
            <person name="Floi Bucao C."/>
            <person name="Jouanno E."/>
            <person name="Wen M."/>
            <person name="Mejri S."/>
            <person name="Dirks R."/>
            <person name="Jansen H."/>
            <person name="Henkel C."/>
            <person name="Chen W.J."/>
            <person name="Zahm M."/>
            <person name="Cabau C."/>
            <person name="Klopp C."/>
            <person name="Thompson A.W."/>
            <person name="Robinson-Rechavi M."/>
            <person name="Braasch I."/>
            <person name="Lecointre G."/>
            <person name="Bobe J."/>
            <person name="Postlethwait J.H."/>
            <person name="Berthelot C."/>
            <person name="Roest Crollius H."/>
            <person name="Guiguen Y."/>
        </authorList>
    </citation>
    <scope>NUCLEOTIDE SEQUENCE</scope>
    <source>
        <strain evidence="1">WJC10195</strain>
    </source>
</reference>
<sequence>PRVNIQKCRQLLWARAHLRLTQSGNVCCGLTSLPFKLFLEIMDIQVKEEKDHPNCYQHKVQKPASVMVSGCVSAHGMGNLHIYEGTINAERLSGGAVQPTGSSSDTWTGPPALRVSAHGSVIGPPTSAPDPDGAYCISVRVQVETPQVPVFHPVEDFPLAQSRDDTLHFASDQTDTSDRGLGVILTAGETTTASPSPLAEATRTGGVMDGIPLIASSIMANHCQDAAVASTPSVLTPVGGLFSV</sequence>
<keyword evidence="2" id="KW-1185">Reference proteome</keyword>
<dbReference type="InterPro" id="IPR036397">
    <property type="entry name" value="RNaseH_sf"/>
</dbReference>
<evidence type="ECO:0000313" key="1">
    <source>
        <dbReference type="EMBL" id="KAJ8369210.1"/>
    </source>
</evidence>
<dbReference type="GO" id="GO:0003676">
    <property type="term" value="F:nucleic acid binding"/>
    <property type="evidence" value="ECO:0007669"/>
    <property type="project" value="InterPro"/>
</dbReference>
<dbReference type="EMBL" id="JAINUF010000003">
    <property type="protein sequence ID" value="KAJ8369210.1"/>
    <property type="molecule type" value="Genomic_DNA"/>
</dbReference>
<comment type="caution">
    <text evidence="1">The sequence shown here is derived from an EMBL/GenBank/DDBJ whole genome shotgun (WGS) entry which is preliminary data.</text>
</comment>
<feature type="non-terminal residue" evidence="1">
    <location>
        <position position="244"/>
    </location>
</feature>
<name>A0A9Q1J4G1_SYNKA</name>
<accession>A0A9Q1J4G1</accession>
<organism evidence="1 2">
    <name type="scientific">Synaphobranchus kaupii</name>
    <name type="common">Kaup's arrowtooth eel</name>
    <dbReference type="NCBI Taxonomy" id="118154"/>
    <lineage>
        <taxon>Eukaryota</taxon>
        <taxon>Metazoa</taxon>
        <taxon>Chordata</taxon>
        <taxon>Craniata</taxon>
        <taxon>Vertebrata</taxon>
        <taxon>Euteleostomi</taxon>
        <taxon>Actinopterygii</taxon>
        <taxon>Neopterygii</taxon>
        <taxon>Teleostei</taxon>
        <taxon>Anguilliformes</taxon>
        <taxon>Synaphobranchidae</taxon>
        <taxon>Synaphobranchus</taxon>
    </lineage>
</organism>
<dbReference type="Gene3D" id="3.30.420.10">
    <property type="entry name" value="Ribonuclease H-like superfamily/Ribonuclease H"/>
    <property type="match status" value="1"/>
</dbReference>
<dbReference type="OrthoDB" id="3263820at2759"/>
<protein>
    <submittedName>
        <fullName evidence="1">Uncharacterized protein</fullName>
    </submittedName>
</protein>